<dbReference type="GO" id="GO:0022857">
    <property type="term" value="F:transmembrane transporter activity"/>
    <property type="evidence" value="ECO:0007669"/>
    <property type="project" value="TreeGrafter"/>
</dbReference>
<evidence type="ECO:0000256" key="1">
    <source>
        <dbReference type="ARBA" id="ARBA00004141"/>
    </source>
</evidence>
<keyword evidence="4 5" id="KW-0472">Membrane</keyword>
<sequence>MAKLDRYGPVLYAGMVLWIIGAGLKVMFSQTTPMSVYVITLIIEGAGIDFVLQPALIALSRLQDRAVATSTRNLMRAFGSVISVAISNALQFASHEILTSHQPPDRRKNARLRRELERRRNRFNIMGIRYPGREDEGDP</sequence>
<comment type="subcellular location">
    <subcellularLocation>
        <location evidence="1">Membrane</location>
        <topology evidence="1">Multi-pass membrane protein</topology>
    </subcellularLocation>
</comment>
<name>A0A0G2E718_PHACM</name>
<dbReference type="PANTHER" id="PTHR23501">
    <property type="entry name" value="MAJOR FACILITATOR SUPERFAMILY"/>
    <property type="match status" value="1"/>
</dbReference>
<dbReference type="PANTHER" id="PTHR23501:SF78">
    <property type="entry name" value="MAJOR FACILITATOR SUPERFAMILY (MFS) PROFILE DOMAIN-CONTAINING PROTEIN-RELATED"/>
    <property type="match status" value="1"/>
</dbReference>
<accession>A0A0G2E718</accession>
<dbReference type="SUPFAM" id="SSF103473">
    <property type="entry name" value="MFS general substrate transporter"/>
    <property type="match status" value="1"/>
</dbReference>
<keyword evidence="2 5" id="KW-0812">Transmembrane</keyword>
<evidence type="ECO:0000256" key="4">
    <source>
        <dbReference type="ARBA" id="ARBA00023136"/>
    </source>
</evidence>
<dbReference type="GO" id="GO:0005886">
    <property type="term" value="C:plasma membrane"/>
    <property type="evidence" value="ECO:0007669"/>
    <property type="project" value="TreeGrafter"/>
</dbReference>
<evidence type="ECO:0000256" key="3">
    <source>
        <dbReference type="ARBA" id="ARBA00022989"/>
    </source>
</evidence>
<evidence type="ECO:0000313" key="6">
    <source>
        <dbReference type="EMBL" id="KKY18419.1"/>
    </source>
</evidence>
<feature type="transmembrane region" description="Helical" evidence="5">
    <location>
        <begin position="7"/>
        <end position="28"/>
    </location>
</feature>
<reference evidence="6 7" key="2">
    <citation type="submission" date="2015-05" db="EMBL/GenBank/DDBJ databases">
        <authorList>
            <person name="Morales-Cruz A."/>
            <person name="Amrine K.C."/>
            <person name="Cantu D."/>
        </authorList>
    </citation>
    <scope>NUCLEOTIDE SEQUENCE [LARGE SCALE GENOMIC DNA]</scope>
    <source>
        <strain evidence="6">UCRPC4</strain>
    </source>
</reference>
<protein>
    <submittedName>
        <fullName evidence="6">Putative mfs multidrug transporter</fullName>
    </submittedName>
</protein>
<evidence type="ECO:0000256" key="5">
    <source>
        <dbReference type="SAM" id="Phobius"/>
    </source>
</evidence>
<organism evidence="6 7">
    <name type="scientific">Phaeomoniella chlamydospora</name>
    <name type="common">Phaeoacremonium chlamydosporum</name>
    <dbReference type="NCBI Taxonomy" id="158046"/>
    <lineage>
        <taxon>Eukaryota</taxon>
        <taxon>Fungi</taxon>
        <taxon>Dikarya</taxon>
        <taxon>Ascomycota</taxon>
        <taxon>Pezizomycotina</taxon>
        <taxon>Eurotiomycetes</taxon>
        <taxon>Chaetothyriomycetidae</taxon>
        <taxon>Phaeomoniellales</taxon>
        <taxon>Phaeomoniellaceae</taxon>
        <taxon>Phaeomoniella</taxon>
    </lineage>
</organism>
<comment type="caution">
    <text evidence="6">The sequence shown here is derived from an EMBL/GenBank/DDBJ whole genome shotgun (WGS) entry which is preliminary data.</text>
</comment>
<dbReference type="InterPro" id="IPR036259">
    <property type="entry name" value="MFS_trans_sf"/>
</dbReference>
<keyword evidence="3 5" id="KW-1133">Transmembrane helix</keyword>
<dbReference type="AlphaFoldDB" id="A0A0G2E718"/>
<evidence type="ECO:0000256" key="2">
    <source>
        <dbReference type="ARBA" id="ARBA00022692"/>
    </source>
</evidence>
<dbReference type="OrthoDB" id="6770063at2759"/>
<evidence type="ECO:0000313" key="7">
    <source>
        <dbReference type="Proteomes" id="UP000053317"/>
    </source>
</evidence>
<dbReference type="Proteomes" id="UP000053317">
    <property type="component" value="Unassembled WGS sequence"/>
</dbReference>
<reference evidence="6 7" key="1">
    <citation type="submission" date="2015-05" db="EMBL/GenBank/DDBJ databases">
        <title>Distinctive expansion of gene families associated with plant cell wall degradation and secondary metabolism in the genomes of grapevine trunk pathogens.</title>
        <authorList>
            <person name="Lawrence D.P."/>
            <person name="Travadon R."/>
            <person name="Rolshausen P.E."/>
            <person name="Baumgartner K."/>
        </authorList>
    </citation>
    <scope>NUCLEOTIDE SEQUENCE [LARGE SCALE GENOMIC DNA]</scope>
    <source>
        <strain evidence="6">UCRPC4</strain>
    </source>
</reference>
<feature type="transmembrane region" description="Helical" evidence="5">
    <location>
        <begin position="34"/>
        <end position="52"/>
    </location>
</feature>
<dbReference type="EMBL" id="LCWF01000122">
    <property type="protein sequence ID" value="KKY18419.1"/>
    <property type="molecule type" value="Genomic_DNA"/>
</dbReference>
<proteinExistence type="predicted"/>
<keyword evidence="7" id="KW-1185">Reference proteome</keyword>
<gene>
    <name evidence="6" type="ORF">UCRPC4_g04955</name>
</gene>